<dbReference type="AlphaFoldDB" id="A0A1E7FS28"/>
<dbReference type="OrthoDB" id="56403at2759"/>
<accession>A0A1E7FS28</accession>
<dbReference type="InParanoid" id="A0A1E7FS28"/>
<evidence type="ECO:0000313" key="1">
    <source>
        <dbReference type="EMBL" id="OEU20633.1"/>
    </source>
</evidence>
<dbReference type="KEGG" id="fcy:FRACYDRAFT_267706"/>
<evidence type="ECO:0000313" key="2">
    <source>
        <dbReference type="Proteomes" id="UP000095751"/>
    </source>
</evidence>
<protein>
    <submittedName>
        <fullName evidence="1">Uncharacterized protein</fullName>
    </submittedName>
</protein>
<sequence>MTSLYINACDTAVCCGQCQGLIAEVVSAVTNELLFPAYKPDITETCDTQCTDVLSASPSAAPAVRKLEGESSITATTTSAEDNVEVDLLATECNDGLKLDIVIYNQTHAVDNFFECLGKKVGQIVANADTNAMIATQGTEKESTSSSSSISSSMMLVMSAIASVIINY</sequence>
<dbReference type="Proteomes" id="UP000095751">
    <property type="component" value="Unassembled WGS sequence"/>
</dbReference>
<dbReference type="EMBL" id="KV784354">
    <property type="protein sequence ID" value="OEU20633.1"/>
    <property type="molecule type" value="Genomic_DNA"/>
</dbReference>
<name>A0A1E7FS28_9STRA</name>
<gene>
    <name evidence="1" type="ORF">FRACYDRAFT_267706</name>
</gene>
<reference evidence="1 2" key="1">
    <citation type="submission" date="2016-09" db="EMBL/GenBank/DDBJ databases">
        <title>Extensive genetic diversity and differential bi-allelic expression allows diatom success in the polar Southern Ocean.</title>
        <authorList>
            <consortium name="DOE Joint Genome Institute"/>
            <person name="Mock T."/>
            <person name="Otillar R.P."/>
            <person name="Strauss J."/>
            <person name="Dupont C."/>
            <person name="Frickenhaus S."/>
            <person name="Maumus F."/>
            <person name="Mcmullan M."/>
            <person name="Sanges R."/>
            <person name="Schmutz J."/>
            <person name="Toseland A."/>
            <person name="Valas R."/>
            <person name="Veluchamy A."/>
            <person name="Ward B.J."/>
            <person name="Allen A."/>
            <person name="Barry K."/>
            <person name="Falciatore A."/>
            <person name="Ferrante M."/>
            <person name="Fortunato A.E."/>
            <person name="Gloeckner G."/>
            <person name="Gruber A."/>
            <person name="Hipkin R."/>
            <person name="Janech M."/>
            <person name="Kroth P."/>
            <person name="Leese F."/>
            <person name="Lindquist E."/>
            <person name="Lyon B.R."/>
            <person name="Martin J."/>
            <person name="Mayer C."/>
            <person name="Parker M."/>
            <person name="Quesneville H."/>
            <person name="Raymond J."/>
            <person name="Uhlig C."/>
            <person name="Valentin K.U."/>
            <person name="Worden A.Z."/>
            <person name="Armbrust E.V."/>
            <person name="Bowler C."/>
            <person name="Green B."/>
            <person name="Moulton V."/>
            <person name="Van Oosterhout C."/>
            <person name="Grigoriev I."/>
        </authorList>
    </citation>
    <scope>NUCLEOTIDE SEQUENCE [LARGE SCALE GENOMIC DNA]</scope>
    <source>
        <strain evidence="1 2">CCMP1102</strain>
    </source>
</reference>
<proteinExistence type="predicted"/>
<organism evidence="1 2">
    <name type="scientific">Fragilariopsis cylindrus CCMP1102</name>
    <dbReference type="NCBI Taxonomy" id="635003"/>
    <lineage>
        <taxon>Eukaryota</taxon>
        <taxon>Sar</taxon>
        <taxon>Stramenopiles</taxon>
        <taxon>Ochrophyta</taxon>
        <taxon>Bacillariophyta</taxon>
        <taxon>Bacillariophyceae</taxon>
        <taxon>Bacillariophycidae</taxon>
        <taxon>Bacillariales</taxon>
        <taxon>Bacillariaceae</taxon>
        <taxon>Fragilariopsis</taxon>
    </lineage>
</organism>
<keyword evidence="2" id="KW-1185">Reference proteome</keyword>